<organism evidence="3 4">
    <name type="scientific">Neisseria zalophi</name>
    <dbReference type="NCBI Taxonomy" id="640030"/>
    <lineage>
        <taxon>Bacteria</taxon>
        <taxon>Pseudomonadati</taxon>
        <taxon>Pseudomonadota</taxon>
        <taxon>Betaproteobacteria</taxon>
        <taxon>Neisseriales</taxon>
        <taxon>Neisseriaceae</taxon>
        <taxon>Neisseria</taxon>
    </lineage>
</organism>
<proteinExistence type="predicted"/>
<dbReference type="SUPFAM" id="SSF101874">
    <property type="entry name" value="YceI-like"/>
    <property type="match status" value="1"/>
</dbReference>
<dbReference type="OrthoDB" id="9793816at2"/>
<dbReference type="AlphaFoldDB" id="A0A5J6PT08"/>
<name>A0A5J6PT08_9NEIS</name>
<sequence length="219" mass="23828">MMKKSIAAIMTVFALAACAPDQANTNQAENAPVAAQQVPHDAAAWTAENSQVIFLSSKINKQLNSITEQSSFTTSTARLDKEGNFTMNVDLSSVKTNIDIRDQRLKDWVFEIAQFPQAEISGKLDPNAVNMLEVGESLHLKQPLSLNIHGQKLDIEADLSVQRNSADSISVNTLAPVLLDVKKMDMVQGVAKLVEVMGLSSIVEQVPVSFSAEFKRSAE</sequence>
<dbReference type="InterPro" id="IPR036761">
    <property type="entry name" value="TTHA0802/YceI-like_sf"/>
</dbReference>
<gene>
    <name evidence="3" type="ORF">D0T92_03265</name>
</gene>
<dbReference type="SMART" id="SM00867">
    <property type="entry name" value="YceI"/>
    <property type="match status" value="1"/>
</dbReference>
<protein>
    <submittedName>
        <fullName evidence="3">YceI family protein</fullName>
    </submittedName>
</protein>
<evidence type="ECO:0000313" key="3">
    <source>
        <dbReference type="EMBL" id="QEY25655.1"/>
    </source>
</evidence>
<feature type="signal peptide" evidence="1">
    <location>
        <begin position="1"/>
        <end position="23"/>
    </location>
</feature>
<evidence type="ECO:0000313" key="4">
    <source>
        <dbReference type="Proteomes" id="UP000325713"/>
    </source>
</evidence>
<reference evidence="3 4" key="1">
    <citation type="submission" date="2018-08" db="EMBL/GenBank/DDBJ databases">
        <title>Neisseria zalophi ATCC BAA-2455 complete genome.</title>
        <authorList>
            <person name="Veseli I.A."/>
            <person name="Buttler R."/>
            <person name="Mascarenhas dos Santos A.C."/>
            <person name="Pombert J.-F."/>
        </authorList>
    </citation>
    <scope>NUCLEOTIDE SEQUENCE [LARGE SCALE GENOMIC DNA]</scope>
    <source>
        <strain evidence="3 4">ATCC BAA-2455</strain>
    </source>
</reference>
<dbReference type="EMBL" id="CP031700">
    <property type="protein sequence ID" value="QEY25655.1"/>
    <property type="molecule type" value="Genomic_DNA"/>
</dbReference>
<dbReference type="PROSITE" id="PS51257">
    <property type="entry name" value="PROKAR_LIPOPROTEIN"/>
    <property type="match status" value="1"/>
</dbReference>
<accession>A0A5J6PT08</accession>
<feature type="chain" id="PRO_5023929595" evidence="1">
    <location>
        <begin position="24"/>
        <end position="219"/>
    </location>
</feature>
<dbReference type="Proteomes" id="UP000325713">
    <property type="component" value="Chromosome"/>
</dbReference>
<evidence type="ECO:0000259" key="2">
    <source>
        <dbReference type="SMART" id="SM00867"/>
    </source>
</evidence>
<keyword evidence="1" id="KW-0732">Signal</keyword>
<dbReference type="Pfam" id="PF04264">
    <property type="entry name" value="YceI"/>
    <property type="match status" value="1"/>
</dbReference>
<evidence type="ECO:0000256" key="1">
    <source>
        <dbReference type="SAM" id="SignalP"/>
    </source>
</evidence>
<dbReference type="KEGG" id="nzl:D0T92_03265"/>
<keyword evidence="4" id="KW-1185">Reference proteome</keyword>
<feature type="domain" description="Lipid/polyisoprenoid-binding YceI-like" evidence="2">
    <location>
        <begin position="44"/>
        <end position="215"/>
    </location>
</feature>
<dbReference type="InterPro" id="IPR007372">
    <property type="entry name" value="Lipid/polyisoprenoid-bd_YceI"/>
</dbReference>
<dbReference type="Gene3D" id="2.40.128.110">
    <property type="entry name" value="Lipid/polyisoprenoid-binding, YceI-like"/>
    <property type="match status" value="1"/>
</dbReference>